<evidence type="ECO:0000256" key="2">
    <source>
        <dbReference type="RuleBase" id="RU362080"/>
    </source>
</evidence>
<dbReference type="InterPro" id="IPR036165">
    <property type="entry name" value="YefM-like_sf"/>
</dbReference>
<evidence type="ECO:0000313" key="3">
    <source>
        <dbReference type="EMBL" id="KAA6128977.1"/>
    </source>
</evidence>
<dbReference type="InterPro" id="IPR006442">
    <property type="entry name" value="Antitoxin_Phd/YefM"/>
</dbReference>
<evidence type="ECO:0000313" key="4">
    <source>
        <dbReference type="Proteomes" id="UP000324255"/>
    </source>
</evidence>
<keyword evidence="4" id="KW-1185">Reference proteome</keyword>
<organism evidence="3 4">
    <name type="scientific">Candidatus Pantoea gossypiicola</name>
    <dbReference type="NCBI Taxonomy" id="2608008"/>
    <lineage>
        <taxon>Bacteria</taxon>
        <taxon>Pseudomonadati</taxon>
        <taxon>Pseudomonadota</taxon>
        <taxon>Gammaproteobacteria</taxon>
        <taxon>Enterobacterales</taxon>
        <taxon>Erwiniaceae</taxon>
        <taxon>Pantoea</taxon>
    </lineage>
</organism>
<reference evidence="3 4" key="1">
    <citation type="submission" date="2019-09" db="EMBL/GenBank/DDBJ databases">
        <title>Genomic diversity of phyloplane-associated Pantoea species in Pakistan cotton crop.</title>
        <authorList>
            <person name="Tufail M.R."/>
            <person name="Cook D.R."/>
        </authorList>
    </citation>
    <scope>NUCLEOTIDE SEQUENCE [LARGE SCALE GENOMIC DNA]</scope>
    <source>
        <strain evidence="3 4">B_8</strain>
    </source>
</reference>
<dbReference type="Proteomes" id="UP000324255">
    <property type="component" value="Unassembled WGS sequence"/>
</dbReference>
<proteinExistence type="inferred from homology"/>
<accession>A0AB34CQN6</accession>
<dbReference type="EMBL" id="VWVM01000001">
    <property type="protein sequence ID" value="KAA6128977.1"/>
    <property type="molecule type" value="Genomic_DNA"/>
</dbReference>
<comment type="caution">
    <text evidence="3">The sequence shown here is derived from an EMBL/GenBank/DDBJ whole genome shotgun (WGS) entry which is preliminary data.</text>
</comment>
<dbReference type="AlphaFoldDB" id="A0AB34CQN6"/>
<dbReference type="RefSeq" id="WP_150019210.1">
    <property type="nucleotide sequence ID" value="NZ_VWVM01000001.1"/>
</dbReference>
<dbReference type="Gene3D" id="3.40.1620.10">
    <property type="entry name" value="YefM-like domain"/>
    <property type="match status" value="1"/>
</dbReference>
<dbReference type="SUPFAM" id="SSF143120">
    <property type="entry name" value="YefM-like"/>
    <property type="match status" value="1"/>
</dbReference>
<comment type="function">
    <text evidence="2">Antitoxin component of a type II toxin-antitoxin (TA) system.</text>
</comment>
<dbReference type="NCBIfam" id="TIGR01552">
    <property type="entry name" value="phd_fam"/>
    <property type="match status" value="1"/>
</dbReference>
<name>A0AB34CQN6_9GAMM</name>
<sequence length="74" mass="8318">MMTIPFSDARQKLASVFETATKQPVTITRRSAPDVVVISAEQFAEFQQAKFEASLARVMGKPKNQDLFRELADK</sequence>
<gene>
    <name evidence="3" type="ORF">F3I20_01360</name>
</gene>
<comment type="similarity">
    <text evidence="1 2">Belongs to the phD/YefM antitoxin family.</text>
</comment>
<protein>
    <recommendedName>
        <fullName evidence="2">Antitoxin</fullName>
    </recommendedName>
</protein>
<dbReference type="Pfam" id="PF02604">
    <property type="entry name" value="PhdYeFM_antitox"/>
    <property type="match status" value="1"/>
</dbReference>
<evidence type="ECO:0000256" key="1">
    <source>
        <dbReference type="ARBA" id="ARBA00009981"/>
    </source>
</evidence>